<dbReference type="Pfam" id="PF02838">
    <property type="entry name" value="Glyco_hydro_20b"/>
    <property type="match status" value="1"/>
</dbReference>
<dbReference type="SUPFAM" id="SSF55545">
    <property type="entry name" value="beta-N-acetylhexosaminidase-like domain"/>
    <property type="match status" value="1"/>
</dbReference>
<evidence type="ECO:0000256" key="1">
    <source>
        <dbReference type="ARBA" id="ARBA00006285"/>
    </source>
</evidence>
<evidence type="ECO:0000256" key="2">
    <source>
        <dbReference type="ARBA" id="ARBA00022801"/>
    </source>
</evidence>
<feature type="non-terminal residue" evidence="7">
    <location>
        <position position="1533"/>
    </location>
</feature>
<sequence>MKKILKLVLAYVMIFSSLGFVFPVQADEIKTNYALQGVATADRAPIDYWGPDKLIDGIVNRDASPKRDQSRWSSENGAPSWVKIDLTQVREFSEINIAWETQVIKQFHIEMSNDDVNYTTIYTSTEEENGHSLDTNIRFDNELSGRYVKITVDSLISGAYPSVSIYEIEINGIRTVADGYKELRVNYALNQSVTASRAPISYWGPDKLVDGIINRTANKPEQSRWSSESGAPAWVLIDLGQERSFDEVLLAWEVTGTVEDFHIDVSSDGNDYSTVYDAEAKADGYPLDTHVNFDSEVSGRYVKVTVDKLTAGTYPSVSLYEIEVIGTKLLENLSRKASVSSNGDEGTTVRVENINDGDLNTRWGSSYGVNQKFVEFTFDEPQSIQSFILEWERKTAKDYKIEARINDEMVTLVHKTQVPKYYQDIINLDEAVETSYIKLTIDDFLTSGADRDGVNVDYPTISLHEVEMFGETYDLPPADTPASLEDIANAITVDELDADATELPLPTVPDGYEISFIGADYEQIIAHDRHIVKPLVTTDVVVNFEVLEVETGKKAISPAITVSVSGLYDVEDSQNEKPTVVPELQQWFGHTGVFEINDNSLIVVDPAAMAFKETAEMFAADYEDILGKSIEVVEGNEPKAGDFYFTLSNEKLDEETYVMNIADYVTIEASENKGAYWSTRSILQILKQTKTKIAKGIVKDYPKYEVRGFMLDVGRRPFKMEFMQELVKTMSWYKLSNFHVHLNDNCFGKLEDGKTPDYSGFRLESDIPNLTSTDYYYTKDEFREFIKTSKKYGVDIVPEFDSPGHSGAFVRARPDLARADSNEYLDVENPEALEFIKSVFAEYTSGDDPVFPKGTVVHIGTDEYKRGNKEAFRKFQDDLLKFIRDEQGYTPRVWGSQTENSGTTPITADGVQMNLWYVGYANPKEMYEKGYDCINTNDGDLYIVPGAGYYYDYLNQNHIANSWQPNKIGGFTIPVGSEQMLGSTFAVWNDMTGPSQDNGTSDVEVFDRIFHIAPTFAAKLWGDIKDYSVDDINKLTKKTEYAPNSNPTYEVESVDDTYLDYNFNNDKGLDKSGNEYNLIEQKNVTYEQGKNRQSLTLKGGESYVSTPLQDLGINSVMEFWVKRDADSGDDEQILFESSNGAIKAVQKDTGKFGFSREFHDYSFNYELPKDEWVKIKLETKFTVTTLYVNDEKVDELSKNGTGGKWASLVMPLEKIGSATKAFKGQIDDVVVSKQPKAFSVYATSEQSSDKAIYAIDGDTSTIWHTKWDGSDKLPQSITLEMPKARIINGFTYLPRQSGTNGNITKYSIEVSANGTDFTEVASGNWSNNKDLKTVEFEEVEVRYVRLVAHEGVGGFASAAEINVLSPNDGMIPLVTRALEEAIEAGQTYLDGDYTAASLEVLHDAINAGLFALETTTSQEIIDQACQTIDNAIESLVKAEETAVSKTALQIAVEMASNVTEEQLDKVVPAVVTEFNAALEEARVILANDNATQEEVDASFARLSVAMHMLEFLKGDKAELQDLVDSTAELVEGN</sequence>
<dbReference type="RefSeq" id="WP_092355261.1">
    <property type="nucleotide sequence ID" value="NZ_FOIN01000029.1"/>
</dbReference>
<dbReference type="GO" id="GO:0004563">
    <property type="term" value="F:beta-N-acetylhexosaminidase activity"/>
    <property type="evidence" value="ECO:0007669"/>
    <property type="project" value="InterPro"/>
</dbReference>
<dbReference type="Gene3D" id="3.20.20.80">
    <property type="entry name" value="Glycosidases"/>
    <property type="match status" value="1"/>
</dbReference>
<gene>
    <name evidence="7" type="ORF">SAMN04489758_12925</name>
</gene>
<evidence type="ECO:0000256" key="4">
    <source>
        <dbReference type="PIRSR" id="PIRSR625705-1"/>
    </source>
</evidence>
<keyword evidence="8" id="KW-1185">Reference proteome</keyword>
<dbReference type="SUPFAM" id="SSF51445">
    <property type="entry name" value="(Trans)glycosidases"/>
    <property type="match status" value="1"/>
</dbReference>
<evidence type="ECO:0000313" key="7">
    <source>
        <dbReference type="EMBL" id="SET69837.1"/>
    </source>
</evidence>
<dbReference type="Gene3D" id="1.20.1270.90">
    <property type="entry name" value="AF1782-like"/>
    <property type="match status" value="1"/>
</dbReference>
<evidence type="ECO:0000259" key="6">
    <source>
        <dbReference type="PROSITE" id="PS50022"/>
    </source>
</evidence>
<comment type="similarity">
    <text evidence="1">Belongs to the glycosyl hydrolase 20 family.</text>
</comment>
<dbReference type="Pfam" id="PF22633">
    <property type="entry name" value="F5_F8_type_C_2"/>
    <property type="match status" value="1"/>
</dbReference>
<dbReference type="PROSITE" id="PS50022">
    <property type="entry name" value="FA58C_3"/>
    <property type="match status" value="3"/>
</dbReference>
<protein>
    <submittedName>
        <fullName evidence="7">Hexosaminidase</fullName>
    </submittedName>
</protein>
<dbReference type="InterPro" id="IPR008979">
    <property type="entry name" value="Galactose-bd-like_sf"/>
</dbReference>
<dbReference type="InterPro" id="IPR025705">
    <property type="entry name" value="Beta_hexosaminidase_sua/sub"/>
</dbReference>
<dbReference type="InterPro" id="IPR017853">
    <property type="entry name" value="GH"/>
</dbReference>
<dbReference type="InterPro" id="IPR015883">
    <property type="entry name" value="Glyco_hydro_20_cat"/>
</dbReference>
<dbReference type="Gene3D" id="2.60.120.200">
    <property type="match status" value="1"/>
</dbReference>
<dbReference type="InterPro" id="IPR013320">
    <property type="entry name" value="ConA-like_dom_sf"/>
</dbReference>
<dbReference type="Gene3D" id="1.20.1270.70">
    <property type="entry name" value="Designed single chain three-helix bundle"/>
    <property type="match status" value="1"/>
</dbReference>
<dbReference type="Pfam" id="PF13385">
    <property type="entry name" value="Laminin_G_3"/>
    <property type="match status" value="1"/>
</dbReference>
<feature type="domain" description="F5/8 type C" evidence="6">
    <location>
        <begin position="173"/>
        <end position="327"/>
    </location>
</feature>
<reference evidence="8" key="1">
    <citation type="submission" date="2016-10" db="EMBL/GenBank/DDBJ databases">
        <authorList>
            <person name="Varghese N."/>
            <person name="Submissions S."/>
        </authorList>
    </citation>
    <scope>NUCLEOTIDE SEQUENCE [LARGE SCALE GENOMIC DNA]</scope>
    <source>
        <strain evidence="8">DSM 1551</strain>
    </source>
</reference>
<dbReference type="PRINTS" id="PR00738">
    <property type="entry name" value="GLHYDRLASE20"/>
</dbReference>
<dbReference type="Gene3D" id="2.60.120.260">
    <property type="entry name" value="Galactose-binding domain-like"/>
    <property type="match status" value="4"/>
</dbReference>
<feature type="active site" description="Proton donor" evidence="4">
    <location>
        <position position="863"/>
    </location>
</feature>
<name>A0A1I0GI92_9FIRM</name>
<dbReference type="Pfam" id="PF00728">
    <property type="entry name" value="Glyco_hydro_20"/>
    <property type="match status" value="1"/>
</dbReference>
<dbReference type="PANTHER" id="PTHR43678:SF1">
    <property type="entry name" value="BETA-N-ACETYLHEXOSAMINIDASE"/>
    <property type="match status" value="1"/>
</dbReference>
<dbReference type="EMBL" id="FOIN01000029">
    <property type="protein sequence ID" value="SET69837.1"/>
    <property type="molecule type" value="Genomic_DNA"/>
</dbReference>
<proteinExistence type="inferred from homology"/>
<feature type="domain" description="F5/8 type C" evidence="6">
    <location>
        <begin position="1218"/>
        <end position="1366"/>
    </location>
</feature>
<keyword evidence="3" id="KW-0326">Glycosidase</keyword>
<dbReference type="SUPFAM" id="SSF49899">
    <property type="entry name" value="Concanavalin A-like lectins/glucanases"/>
    <property type="match status" value="1"/>
</dbReference>
<keyword evidence="5" id="KW-0732">Signal</keyword>
<dbReference type="Gene3D" id="3.30.379.10">
    <property type="entry name" value="Chitobiase/beta-hexosaminidase domain 2-like"/>
    <property type="match status" value="1"/>
</dbReference>
<dbReference type="PANTHER" id="PTHR43678">
    <property type="entry name" value="PUTATIVE (AFU_ORTHOLOGUE AFUA_2G00640)-RELATED"/>
    <property type="match status" value="1"/>
</dbReference>
<evidence type="ECO:0000256" key="5">
    <source>
        <dbReference type="SAM" id="SignalP"/>
    </source>
</evidence>
<dbReference type="CDD" id="cd06564">
    <property type="entry name" value="GH20_DspB_LnbB-like"/>
    <property type="match status" value="1"/>
</dbReference>
<feature type="chain" id="PRO_5011554511" evidence="5">
    <location>
        <begin position="27"/>
        <end position="1533"/>
    </location>
</feature>
<dbReference type="Proteomes" id="UP000198558">
    <property type="component" value="Unassembled WGS sequence"/>
</dbReference>
<organism evidence="7 8">
    <name type="scientific">Thomasclavelia cocleata</name>
    <dbReference type="NCBI Taxonomy" id="69824"/>
    <lineage>
        <taxon>Bacteria</taxon>
        <taxon>Bacillati</taxon>
        <taxon>Bacillota</taxon>
        <taxon>Erysipelotrichia</taxon>
        <taxon>Erysipelotrichales</taxon>
        <taxon>Coprobacillaceae</taxon>
        <taxon>Thomasclavelia</taxon>
    </lineage>
</organism>
<evidence type="ECO:0000256" key="3">
    <source>
        <dbReference type="ARBA" id="ARBA00023295"/>
    </source>
</evidence>
<feature type="domain" description="F5/8 type C" evidence="6">
    <location>
        <begin position="70"/>
        <end position="172"/>
    </location>
</feature>
<dbReference type="InterPro" id="IPR052764">
    <property type="entry name" value="GH20_Enzymes"/>
</dbReference>
<dbReference type="SUPFAM" id="SSF49785">
    <property type="entry name" value="Galactose-binding domain-like"/>
    <property type="match status" value="4"/>
</dbReference>
<feature type="signal peptide" evidence="5">
    <location>
        <begin position="1"/>
        <end position="26"/>
    </location>
</feature>
<dbReference type="InterPro" id="IPR015882">
    <property type="entry name" value="HEX_bac_N"/>
</dbReference>
<dbReference type="InterPro" id="IPR029018">
    <property type="entry name" value="Hex-like_dom2"/>
</dbReference>
<dbReference type="Pfam" id="PF07554">
    <property type="entry name" value="FIVAR"/>
    <property type="match status" value="1"/>
</dbReference>
<dbReference type="Pfam" id="PF00754">
    <property type="entry name" value="F5_F8_type_C"/>
    <property type="match status" value="3"/>
</dbReference>
<evidence type="ECO:0000313" key="8">
    <source>
        <dbReference type="Proteomes" id="UP000198558"/>
    </source>
</evidence>
<keyword evidence="2" id="KW-0378">Hydrolase</keyword>
<dbReference type="GeneID" id="78289007"/>
<dbReference type="GO" id="GO:0005975">
    <property type="term" value="P:carbohydrate metabolic process"/>
    <property type="evidence" value="ECO:0007669"/>
    <property type="project" value="InterPro"/>
</dbReference>
<accession>A0A1I0GI92</accession>
<dbReference type="InterPro" id="IPR000421">
    <property type="entry name" value="FA58C"/>
</dbReference>